<organism evidence="1">
    <name type="scientific">Siphoviridae sp. ctu1h4</name>
    <dbReference type="NCBI Taxonomy" id="2826499"/>
    <lineage>
        <taxon>Viruses</taxon>
        <taxon>Duplodnaviria</taxon>
        <taxon>Heunggongvirae</taxon>
        <taxon>Uroviricota</taxon>
        <taxon>Caudoviricetes</taxon>
    </lineage>
</organism>
<protein>
    <submittedName>
        <fullName evidence="1">Uncharacterized protein</fullName>
    </submittedName>
</protein>
<dbReference type="EMBL" id="BK015001">
    <property type="protein sequence ID" value="DAD86542.1"/>
    <property type="molecule type" value="Genomic_DNA"/>
</dbReference>
<name>A0A8S5MW06_9CAUD</name>
<evidence type="ECO:0000313" key="1">
    <source>
        <dbReference type="EMBL" id="DAD86542.1"/>
    </source>
</evidence>
<accession>A0A8S5MW06</accession>
<reference evidence="1" key="1">
    <citation type="journal article" date="2021" name="Proc. Natl. Acad. Sci. U.S.A.">
        <title>A Catalog of Tens of Thousands of Viruses from Human Metagenomes Reveals Hidden Associations with Chronic Diseases.</title>
        <authorList>
            <person name="Tisza M.J."/>
            <person name="Buck C.B."/>
        </authorList>
    </citation>
    <scope>NUCLEOTIDE SEQUENCE</scope>
    <source>
        <strain evidence="1">Ctu1h4</strain>
    </source>
</reference>
<proteinExistence type="predicted"/>
<sequence>MNDFDLLDLLDETPDGAHTVVIFPSRGELRRKFQPFVGQRDPVYRTHTLHRAEYLEDRKRGARLYLRTPKQITAANRNRAIDGAVRAYTAPGVNVSYLMETCLKKSGIPHVIPATEAGLL</sequence>